<dbReference type="InterPro" id="IPR046700">
    <property type="entry name" value="DUF6570"/>
</dbReference>
<keyword evidence="4" id="KW-1185">Reference proteome</keyword>
<reference evidence="3" key="1">
    <citation type="submission" date="2023-06" db="EMBL/GenBank/DDBJ databases">
        <authorList>
            <consortium name="Lawrence Berkeley National Laboratory"/>
            <person name="Ahrendt S."/>
            <person name="Sahu N."/>
            <person name="Indic B."/>
            <person name="Wong-Bajracharya J."/>
            <person name="Merenyi Z."/>
            <person name="Ke H.-M."/>
            <person name="Monk M."/>
            <person name="Kocsube S."/>
            <person name="Drula E."/>
            <person name="Lipzen A."/>
            <person name="Balint B."/>
            <person name="Henrissat B."/>
            <person name="Andreopoulos B."/>
            <person name="Martin F.M."/>
            <person name="Harder C.B."/>
            <person name="Rigling D."/>
            <person name="Ford K.L."/>
            <person name="Foster G.D."/>
            <person name="Pangilinan J."/>
            <person name="Papanicolaou A."/>
            <person name="Barry K."/>
            <person name="LaButti K."/>
            <person name="Viragh M."/>
            <person name="Koriabine M."/>
            <person name="Yan M."/>
            <person name="Riley R."/>
            <person name="Champramary S."/>
            <person name="Plett K.L."/>
            <person name="Tsai I.J."/>
            <person name="Slot J."/>
            <person name="Sipos G."/>
            <person name="Plett J."/>
            <person name="Nagy L.G."/>
            <person name="Grigoriev I.V."/>
        </authorList>
    </citation>
    <scope>NUCLEOTIDE SEQUENCE</scope>
    <source>
        <strain evidence="3">ICMP 16352</strain>
    </source>
</reference>
<protein>
    <recommendedName>
        <fullName evidence="2">DUF6570 domain-containing protein</fullName>
    </recommendedName>
</protein>
<feature type="non-terminal residue" evidence="3">
    <location>
        <position position="1"/>
    </location>
</feature>
<evidence type="ECO:0000313" key="3">
    <source>
        <dbReference type="EMBL" id="KAK0462733.1"/>
    </source>
</evidence>
<gene>
    <name evidence="3" type="ORF">IW261DRAFT_1309663</name>
</gene>
<evidence type="ECO:0000256" key="1">
    <source>
        <dbReference type="SAM" id="Phobius"/>
    </source>
</evidence>
<accession>A0AA39TQ93</accession>
<dbReference type="AlphaFoldDB" id="A0AA39TQ93"/>
<comment type="caution">
    <text evidence="3">The sequence shown here is derived from an EMBL/GenBank/DDBJ whole genome shotgun (WGS) entry which is preliminary data.</text>
</comment>
<feature type="transmembrane region" description="Helical" evidence="1">
    <location>
        <begin position="33"/>
        <end position="50"/>
    </location>
</feature>
<dbReference type="Proteomes" id="UP001175227">
    <property type="component" value="Unassembled WGS sequence"/>
</dbReference>
<dbReference type="Pfam" id="PF20209">
    <property type="entry name" value="DUF6570"/>
    <property type="match status" value="1"/>
</dbReference>
<proteinExistence type="predicted"/>
<keyword evidence="1" id="KW-1133">Transmembrane helix</keyword>
<feature type="domain" description="DUF6570" evidence="2">
    <location>
        <begin position="6"/>
        <end position="113"/>
    </location>
</feature>
<keyword evidence="1" id="KW-0472">Membrane</keyword>
<evidence type="ECO:0000313" key="4">
    <source>
        <dbReference type="Proteomes" id="UP001175227"/>
    </source>
</evidence>
<name>A0AA39TQ93_9AGAR</name>
<keyword evidence="1" id="KW-0812">Transmembrane</keyword>
<evidence type="ECO:0000259" key="2">
    <source>
        <dbReference type="Pfam" id="PF20209"/>
    </source>
</evidence>
<organism evidence="3 4">
    <name type="scientific">Armillaria novae-zelandiae</name>
    <dbReference type="NCBI Taxonomy" id="153914"/>
    <lineage>
        <taxon>Eukaryota</taxon>
        <taxon>Fungi</taxon>
        <taxon>Dikarya</taxon>
        <taxon>Basidiomycota</taxon>
        <taxon>Agaricomycotina</taxon>
        <taxon>Agaricomycetes</taxon>
        <taxon>Agaricomycetidae</taxon>
        <taxon>Agaricales</taxon>
        <taxon>Marasmiineae</taxon>
        <taxon>Physalacriaceae</taxon>
        <taxon>Armillaria</taxon>
    </lineage>
</organism>
<feature type="non-terminal residue" evidence="3">
    <location>
        <position position="114"/>
    </location>
</feature>
<sequence>SLKKLELPHLSLVNNMWLGHVPPQLEVLTLPEWILIACYFPAAYIVKLYLKIKTARMWNSEMLSSGIQGNVSTYPLPHAYMASFIDGHQMMPPKPTILSVLIGVTFIQPNNKPQ</sequence>
<dbReference type="EMBL" id="JAUEPR010000125">
    <property type="protein sequence ID" value="KAK0462733.1"/>
    <property type="molecule type" value="Genomic_DNA"/>
</dbReference>